<proteinExistence type="predicted"/>
<dbReference type="InterPro" id="IPR029063">
    <property type="entry name" value="SAM-dependent_MTases_sf"/>
</dbReference>
<dbReference type="AlphaFoldDB" id="A0AAD8LSC6"/>
<keyword evidence="3" id="KW-0949">S-adenosyl-L-methionine</keyword>
<keyword evidence="5" id="KW-1185">Reference proteome</keyword>
<reference evidence="4" key="1">
    <citation type="submission" date="2023-08" db="EMBL/GenBank/DDBJ databases">
        <title>Draft sequence of the Babesia gibsoni genome.</title>
        <authorList>
            <person name="Yamagishi J.Y."/>
            <person name="Xuan X.X."/>
        </authorList>
    </citation>
    <scope>NUCLEOTIDE SEQUENCE</scope>
    <source>
        <strain evidence="4">Azabu</strain>
    </source>
</reference>
<protein>
    <submittedName>
        <fullName evidence="4">Methyltransferase n6amt1 like protein</fullName>
    </submittedName>
</protein>
<dbReference type="PANTHER" id="PTHR45875:SF1">
    <property type="entry name" value="METHYLTRANSFERASE N6AMT1"/>
    <property type="match status" value="1"/>
</dbReference>
<dbReference type="EMBL" id="JAVEPI010000003">
    <property type="protein sequence ID" value="KAK1442855.1"/>
    <property type="molecule type" value="Genomic_DNA"/>
</dbReference>
<dbReference type="PANTHER" id="PTHR45875">
    <property type="entry name" value="METHYLTRANSFERASE N6AMT1"/>
    <property type="match status" value="1"/>
</dbReference>
<keyword evidence="2" id="KW-0808">Transferase</keyword>
<dbReference type="GO" id="GO:0035657">
    <property type="term" value="C:eRF1 methyltransferase complex"/>
    <property type="evidence" value="ECO:0007669"/>
    <property type="project" value="TreeGrafter"/>
</dbReference>
<dbReference type="GO" id="GO:0032259">
    <property type="term" value="P:methylation"/>
    <property type="evidence" value="ECO:0007669"/>
    <property type="project" value="UniProtKB-KW"/>
</dbReference>
<sequence length="230" mass="25488">MAHLDADCAHVDSQDYRGKVYSPSDDTFLFVDALQSDVDCLLSREILFAIEIGCGSGYISTCLLKLLKGVTVKNASLPEETESGHSRKNSQCSAYTCDTSVPFVLTVDINRVANVVSLETARRNAVGSHLDTITMDMFASLCKQRSRGMVDLIMFNPPYVPSSEEEPPYEDIDAAWNGGFMGRDVIDRFIRSVGDYLSQDGIVYLLVEKRNDVPDVFNMLRDHGFHPAVS</sequence>
<dbReference type="InterPro" id="IPR052190">
    <property type="entry name" value="Euk-Arch_PrmC-MTase"/>
</dbReference>
<dbReference type="GO" id="GO:0008757">
    <property type="term" value="F:S-adenosylmethionine-dependent methyltransferase activity"/>
    <property type="evidence" value="ECO:0007669"/>
    <property type="project" value="TreeGrafter"/>
</dbReference>
<dbReference type="SUPFAM" id="SSF53335">
    <property type="entry name" value="S-adenosyl-L-methionine-dependent methyltransferases"/>
    <property type="match status" value="1"/>
</dbReference>
<dbReference type="Gene3D" id="3.40.50.150">
    <property type="entry name" value="Vaccinia Virus protein VP39"/>
    <property type="match status" value="1"/>
</dbReference>
<organism evidence="4 5">
    <name type="scientific">Babesia gibsoni</name>
    <dbReference type="NCBI Taxonomy" id="33632"/>
    <lineage>
        <taxon>Eukaryota</taxon>
        <taxon>Sar</taxon>
        <taxon>Alveolata</taxon>
        <taxon>Apicomplexa</taxon>
        <taxon>Aconoidasida</taxon>
        <taxon>Piroplasmida</taxon>
        <taxon>Babesiidae</taxon>
        <taxon>Babesia</taxon>
    </lineage>
</organism>
<keyword evidence="1 4" id="KW-0489">Methyltransferase</keyword>
<evidence type="ECO:0000313" key="5">
    <source>
        <dbReference type="Proteomes" id="UP001230268"/>
    </source>
</evidence>
<gene>
    <name evidence="4" type="ORF">BgAZ_303730</name>
</gene>
<evidence type="ECO:0000256" key="3">
    <source>
        <dbReference type="ARBA" id="ARBA00022691"/>
    </source>
</evidence>
<evidence type="ECO:0000256" key="2">
    <source>
        <dbReference type="ARBA" id="ARBA00022679"/>
    </source>
</evidence>
<dbReference type="GO" id="GO:0008276">
    <property type="term" value="F:protein methyltransferase activity"/>
    <property type="evidence" value="ECO:0007669"/>
    <property type="project" value="TreeGrafter"/>
</dbReference>
<comment type="caution">
    <text evidence="4">The sequence shown here is derived from an EMBL/GenBank/DDBJ whole genome shotgun (WGS) entry which is preliminary data.</text>
</comment>
<name>A0AAD8LSC6_BABGI</name>
<evidence type="ECO:0000313" key="4">
    <source>
        <dbReference type="EMBL" id="KAK1442855.1"/>
    </source>
</evidence>
<evidence type="ECO:0000256" key="1">
    <source>
        <dbReference type="ARBA" id="ARBA00022603"/>
    </source>
</evidence>
<accession>A0AAD8LSC6</accession>
<dbReference type="Proteomes" id="UP001230268">
    <property type="component" value="Unassembled WGS sequence"/>
</dbReference>